<dbReference type="KEGG" id="pact:CA264_18375"/>
<dbReference type="AlphaFoldDB" id="A0A1X9YWC3"/>
<sequence length="1074" mass="111032">MIKSLLLTFLLLIGSITFSFAQTEGEIMGQATNFAVLASEKIIVNDLSGVTGSVGISSADDIENRSLLSIQEGSVQTGVYAANALNDATAAYDRFYGKSTATLPTTFKGDKDGIRPGHYKITGLAGFESVLTLNAEGDPNGMYVFEIDGDLISKAPNAAIRLVYAQSKNVYWLVTGRVELGGITNFVGTILAKGDVYLEDGVGVNGRAISLGGTVTLDRNNLYLPGIVRTDVKVVKTAPDQLYRLGDEITYTIAVTNSGPGTAFDVSVLDELPLTGLQYVAGSAAFDGSSSSFDPAALRWSIPELGFAEKKEITLTFRITATGAITNVATAASRDPDPREEDNRSIWTIQVPELNADLSITKTAATAPYTVGGEVTYTVTVKNNGLYEAKGVVMTDALPDGLTFVSSSEGSYNAATGKLVIGTMAAGAEKTITLKASINKAGTLVNTASVVSSPEVPDTNLDNNNATAVIDVGCVELTGLALTGNLNLCEATAGAEYIATEIPGAVYKFTTTGGVQVVSSVGNKAVVAIGATSGTLAVIVTDPCGGRNTSALNIGVIPNISGVTVAGPGEVCANSTDIKFTAPAYEGNITYRWIASGGLTITSATNEAEVKVKAGAVGGVLTLEVNNGCSVVTGTKNVKVRPTLVGPTAITGEAVVCAGTRQTYTAAGDVGASSYTWRLPDGWELAPGTAADQQEINVIVGTAGGEIQVIANNECGTSDTGAAITVAVNNKPDLPTITGQRGACVGEILTYSVLDVADATDYSWNVPETWGLISGANTRSINVRVGPGTGEVTVAVTNGCGTGQTAEMEVAPTLAPAAPVISGTTDVCEGSQGLVYTITNPEAGVTYSWALPQGWSFANNNSTGTSVTVTAGSAGGSITVEGTNSCDTAEGQPLQVNVSAPPVAPGQITDKSNVCEGLVFAIDPVQGAESYTWAVPSGFTITSGQGTTTITVKADKADATGRVTVVATNGPCSSIEASATIDASKADGNLEFPKAFSPNGDGIRDTWEIKNLEKFPVNEVVIFNRWGSEVFRTKGYQNNWSGNKLEQGTYFYKVRVTVCDGVVKEFTGYTTLFR</sequence>
<feature type="domain" description="PKD-like" evidence="5">
    <location>
        <begin position="901"/>
        <end position="978"/>
    </location>
</feature>
<dbReference type="InterPro" id="IPR045829">
    <property type="entry name" value="PKD_6"/>
</dbReference>
<reference evidence="7" key="1">
    <citation type="submission" date="2017-05" db="EMBL/GenBank/DDBJ databases">
        <authorList>
            <person name="Ray J."/>
            <person name="Price M."/>
            <person name="Deutschbauer A."/>
        </authorList>
    </citation>
    <scope>NUCLEOTIDE SEQUENCE [LARGE SCALE GENOMIC DNA]</scope>
    <source>
        <strain evidence="7">DSM 19842</strain>
    </source>
</reference>
<evidence type="ECO:0000256" key="1">
    <source>
        <dbReference type="ARBA" id="ARBA00005445"/>
    </source>
</evidence>
<feature type="signal peptide" evidence="3">
    <location>
        <begin position="1"/>
        <end position="21"/>
    </location>
</feature>
<dbReference type="Pfam" id="PF11999">
    <property type="entry name" value="Ice_binding"/>
    <property type="match status" value="1"/>
</dbReference>
<keyword evidence="2 3" id="KW-0732">Signal</keyword>
<dbReference type="STRING" id="709015.GCA_000472485_03711"/>
<dbReference type="NCBIfam" id="TIGR04131">
    <property type="entry name" value="Bac_Flav_CTERM"/>
    <property type="match status" value="1"/>
</dbReference>
<dbReference type="InterPro" id="IPR001434">
    <property type="entry name" value="OmcB-like_DUF11"/>
</dbReference>
<dbReference type="Proteomes" id="UP000266292">
    <property type="component" value="Chromosome"/>
</dbReference>
<protein>
    <submittedName>
        <fullName evidence="6">T9SS C-terminal target domain-containing protein</fullName>
    </submittedName>
</protein>
<feature type="domain" description="PKD-like" evidence="5">
    <location>
        <begin position="481"/>
        <end position="554"/>
    </location>
</feature>
<dbReference type="RefSeq" id="WP_025608871.1">
    <property type="nucleotide sequence ID" value="NZ_CP021235.1"/>
</dbReference>
<dbReference type="EMBL" id="CP021235">
    <property type="protein sequence ID" value="ARS37236.1"/>
    <property type="molecule type" value="Genomic_DNA"/>
</dbReference>
<proteinExistence type="inferred from homology"/>
<dbReference type="InterPro" id="IPR047589">
    <property type="entry name" value="DUF11_rpt"/>
</dbReference>
<dbReference type="PANTHER" id="PTHR34819:SF3">
    <property type="entry name" value="CELL SURFACE PROTEIN"/>
    <property type="match status" value="1"/>
</dbReference>
<dbReference type="Gene3D" id="2.60.40.10">
    <property type="entry name" value="Immunoglobulins"/>
    <property type="match status" value="2"/>
</dbReference>
<evidence type="ECO:0000313" key="6">
    <source>
        <dbReference type="EMBL" id="ARS37236.1"/>
    </source>
</evidence>
<gene>
    <name evidence="6" type="ORF">CA264_18375</name>
</gene>
<dbReference type="NCBIfam" id="TIGR01451">
    <property type="entry name" value="B_ant_repeat"/>
    <property type="match status" value="2"/>
</dbReference>
<accession>A0A1X9YWC3</accession>
<keyword evidence="7" id="KW-1185">Reference proteome</keyword>
<dbReference type="InterPro" id="IPR021884">
    <property type="entry name" value="Ice-bd_prot"/>
</dbReference>
<dbReference type="InterPro" id="IPR013783">
    <property type="entry name" value="Ig-like_fold"/>
</dbReference>
<feature type="domain" description="DUF11" evidence="4">
    <location>
        <begin position="231"/>
        <end position="347"/>
    </location>
</feature>
<feature type="domain" description="PKD-like" evidence="5">
    <location>
        <begin position="735"/>
        <end position="810"/>
    </location>
</feature>
<dbReference type="Pfam" id="PF13585">
    <property type="entry name" value="CHU_C"/>
    <property type="match status" value="1"/>
</dbReference>
<evidence type="ECO:0000259" key="4">
    <source>
        <dbReference type="Pfam" id="PF01345"/>
    </source>
</evidence>
<organism evidence="6 7">
    <name type="scientific">Pontibacter actiniarum</name>
    <dbReference type="NCBI Taxonomy" id="323450"/>
    <lineage>
        <taxon>Bacteria</taxon>
        <taxon>Pseudomonadati</taxon>
        <taxon>Bacteroidota</taxon>
        <taxon>Cytophagia</taxon>
        <taxon>Cytophagales</taxon>
        <taxon>Hymenobacteraceae</taxon>
        <taxon>Pontibacter</taxon>
    </lineage>
</organism>
<dbReference type="PANTHER" id="PTHR34819">
    <property type="entry name" value="LARGE CYSTEINE-RICH PERIPLASMIC PROTEIN OMCB"/>
    <property type="match status" value="1"/>
</dbReference>
<feature type="domain" description="PKD-like" evidence="5">
    <location>
        <begin position="818"/>
        <end position="896"/>
    </location>
</feature>
<name>A0A1X9YWC3_9BACT</name>
<dbReference type="Pfam" id="PF01345">
    <property type="entry name" value="DUF11"/>
    <property type="match status" value="2"/>
</dbReference>
<feature type="domain" description="DUF11" evidence="4">
    <location>
        <begin position="357"/>
        <end position="469"/>
    </location>
</feature>
<dbReference type="OrthoDB" id="2582440at2"/>
<dbReference type="InterPro" id="IPR051172">
    <property type="entry name" value="Chlamydia_OmcB"/>
</dbReference>
<feature type="domain" description="PKD-like" evidence="5">
    <location>
        <begin position="647"/>
        <end position="721"/>
    </location>
</feature>
<evidence type="ECO:0000259" key="5">
    <source>
        <dbReference type="Pfam" id="PF19408"/>
    </source>
</evidence>
<evidence type="ECO:0000256" key="2">
    <source>
        <dbReference type="ARBA" id="ARBA00022729"/>
    </source>
</evidence>
<comment type="similarity">
    <text evidence="1">Belongs to the ice-binding protein family.</text>
</comment>
<feature type="chain" id="PRO_5010997307" evidence="3">
    <location>
        <begin position="22"/>
        <end position="1074"/>
    </location>
</feature>
<dbReference type="InterPro" id="IPR026341">
    <property type="entry name" value="T9SS_type_B"/>
</dbReference>
<dbReference type="Pfam" id="PF19408">
    <property type="entry name" value="PKD_6"/>
    <property type="match status" value="6"/>
</dbReference>
<evidence type="ECO:0000256" key="3">
    <source>
        <dbReference type="SAM" id="SignalP"/>
    </source>
</evidence>
<feature type="domain" description="PKD-like" evidence="5">
    <location>
        <begin position="563"/>
        <end position="633"/>
    </location>
</feature>
<evidence type="ECO:0000313" key="7">
    <source>
        <dbReference type="Proteomes" id="UP000266292"/>
    </source>
</evidence>